<dbReference type="EMBL" id="SNRW01002811">
    <property type="protein sequence ID" value="KAA6391651.1"/>
    <property type="molecule type" value="Genomic_DNA"/>
</dbReference>
<evidence type="ECO:0000313" key="4">
    <source>
        <dbReference type="Proteomes" id="UP000324800"/>
    </source>
</evidence>
<reference evidence="3 4" key="1">
    <citation type="submission" date="2019-03" db="EMBL/GenBank/DDBJ databases">
        <title>Single cell metagenomics reveals metabolic interactions within the superorganism composed of flagellate Streblomastix strix and complex community of Bacteroidetes bacteria on its surface.</title>
        <authorList>
            <person name="Treitli S.C."/>
            <person name="Kolisko M."/>
            <person name="Husnik F."/>
            <person name="Keeling P."/>
            <person name="Hampl V."/>
        </authorList>
    </citation>
    <scope>NUCLEOTIDE SEQUENCE [LARGE SCALE GENOMIC DNA]</scope>
    <source>
        <strain evidence="3">ST1C</strain>
    </source>
</reference>
<proteinExistence type="predicted"/>
<protein>
    <recommendedName>
        <fullName evidence="5">Ferric oxidoreductase domain-containing protein</fullName>
    </recommendedName>
</protein>
<evidence type="ECO:0000256" key="1">
    <source>
        <dbReference type="SAM" id="Phobius"/>
    </source>
</evidence>
<comment type="caution">
    <text evidence="3">The sequence shown here is derived from an EMBL/GenBank/DDBJ whole genome shotgun (WGS) entry which is preliminary data.</text>
</comment>
<keyword evidence="1" id="KW-0472">Membrane</keyword>
<evidence type="ECO:0008006" key="5">
    <source>
        <dbReference type="Google" id="ProtNLM"/>
    </source>
</evidence>
<feature type="transmembrane region" description="Helical" evidence="1">
    <location>
        <begin position="121"/>
        <end position="142"/>
    </location>
</feature>
<keyword evidence="1" id="KW-0812">Transmembrane</keyword>
<organism evidence="3 4">
    <name type="scientific">Streblomastix strix</name>
    <dbReference type="NCBI Taxonomy" id="222440"/>
    <lineage>
        <taxon>Eukaryota</taxon>
        <taxon>Metamonada</taxon>
        <taxon>Preaxostyla</taxon>
        <taxon>Oxymonadida</taxon>
        <taxon>Streblomastigidae</taxon>
        <taxon>Streblomastix</taxon>
    </lineage>
</organism>
<feature type="chain" id="PRO_5023914534" description="Ferric oxidoreductase domain-containing protein" evidence="2">
    <location>
        <begin position="27"/>
        <end position="169"/>
    </location>
</feature>
<feature type="transmembrane region" description="Helical" evidence="1">
    <location>
        <begin position="83"/>
        <end position="101"/>
    </location>
</feature>
<dbReference type="Proteomes" id="UP000324800">
    <property type="component" value="Unassembled WGS sequence"/>
</dbReference>
<gene>
    <name evidence="3" type="ORF">EZS28_012823</name>
</gene>
<evidence type="ECO:0000256" key="2">
    <source>
        <dbReference type="SAM" id="SignalP"/>
    </source>
</evidence>
<name>A0A5J4W9N6_9EUKA</name>
<keyword evidence="2" id="KW-0732">Signal</keyword>
<feature type="signal peptide" evidence="2">
    <location>
        <begin position="1"/>
        <end position="26"/>
    </location>
</feature>
<evidence type="ECO:0000313" key="3">
    <source>
        <dbReference type="EMBL" id="KAA6391651.1"/>
    </source>
</evidence>
<sequence length="169" mass="19982">MIRLHIWMTPAMGVTALLHLFLMALAKHCKGNYGICFKRVFLFHRYGIFDNFARVGILILIISITVSVLRLRFKKIPMIIWRIFHWLFYIAFVFISLHVISYGSRHAGLTRSGRELNIFRVLHFILPLYLLLLVTVAFVFRINQFTLIRHKRNKGRSEYEKIGEEDSTQ</sequence>
<accession>A0A5J4W9N6</accession>
<dbReference type="AlphaFoldDB" id="A0A5J4W9N6"/>
<keyword evidence="1" id="KW-1133">Transmembrane helix</keyword>
<feature type="transmembrane region" description="Helical" evidence="1">
    <location>
        <begin position="52"/>
        <end position="71"/>
    </location>
</feature>